<proteinExistence type="predicted"/>
<accession>A0A0R1XSI2</accession>
<sequence>MIGMRDVRDNFVWQQRFEPVRRRFGFLGLFLYKRYSKKAKWQRTGYVRKLYSGWFYLIYGMPLSAGELYYFYLSGKFVALSFWGLLSYVVFGYIYGRWAEDYFEKFKQR</sequence>
<name>A0A0R1XSI2_9LACO</name>
<organism evidence="2 3">
    <name type="scientific">Agrilactobacillus composti DSM 18527 = JCM 14202</name>
    <dbReference type="NCBI Taxonomy" id="1423734"/>
    <lineage>
        <taxon>Bacteria</taxon>
        <taxon>Bacillati</taxon>
        <taxon>Bacillota</taxon>
        <taxon>Bacilli</taxon>
        <taxon>Lactobacillales</taxon>
        <taxon>Lactobacillaceae</taxon>
        <taxon>Agrilactobacillus</taxon>
    </lineage>
</organism>
<dbReference type="EMBL" id="AZGA01000057">
    <property type="protein sequence ID" value="KRM33239.1"/>
    <property type="molecule type" value="Genomic_DNA"/>
</dbReference>
<protein>
    <submittedName>
        <fullName evidence="2">Uncharacterized protein</fullName>
    </submittedName>
</protein>
<reference evidence="2 3" key="1">
    <citation type="journal article" date="2015" name="Genome Announc.">
        <title>Expanding the biotechnology potential of lactobacilli through comparative genomics of 213 strains and associated genera.</title>
        <authorList>
            <person name="Sun Z."/>
            <person name="Harris H.M."/>
            <person name="McCann A."/>
            <person name="Guo C."/>
            <person name="Argimon S."/>
            <person name="Zhang W."/>
            <person name="Yang X."/>
            <person name="Jeffery I.B."/>
            <person name="Cooney J.C."/>
            <person name="Kagawa T.F."/>
            <person name="Liu W."/>
            <person name="Song Y."/>
            <person name="Salvetti E."/>
            <person name="Wrobel A."/>
            <person name="Rasinkangas P."/>
            <person name="Parkhill J."/>
            <person name="Rea M.C."/>
            <person name="O'Sullivan O."/>
            <person name="Ritari J."/>
            <person name="Douillard F.P."/>
            <person name="Paul Ross R."/>
            <person name="Yang R."/>
            <person name="Briner A.E."/>
            <person name="Felis G.E."/>
            <person name="de Vos W.M."/>
            <person name="Barrangou R."/>
            <person name="Klaenhammer T.R."/>
            <person name="Caufield P.W."/>
            <person name="Cui Y."/>
            <person name="Zhang H."/>
            <person name="O'Toole P.W."/>
        </authorList>
    </citation>
    <scope>NUCLEOTIDE SEQUENCE [LARGE SCALE GENOMIC DNA]</scope>
    <source>
        <strain evidence="2 3">DSM 18527</strain>
    </source>
</reference>
<keyword evidence="1" id="KW-0812">Transmembrane</keyword>
<keyword evidence="3" id="KW-1185">Reference proteome</keyword>
<dbReference type="STRING" id="1423734.FC83_GL003323"/>
<gene>
    <name evidence="2" type="ORF">FC83_GL003323</name>
</gene>
<keyword evidence="1" id="KW-0472">Membrane</keyword>
<feature type="transmembrane region" description="Helical" evidence="1">
    <location>
        <begin position="50"/>
        <end position="71"/>
    </location>
</feature>
<evidence type="ECO:0000256" key="1">
    <source>
        <dbReference type="SAM" id="Phobius"/>
    </source>
</evidence>
<dbReference type="AlphaFoldDB" id="A0A0R1XSI2"/>
<keyword evidence="1" id="KW-1133">Transmembrane helix</keyword>
<dbReference type="PATRIC" id="fig|1423734.3.peg.3375"/>
<evidence type="ECO:0000313" key="2">
    <source>
        <dbReference type="EMBL" id="KRM33239.1"/>
    </source>
</evidence>
<evidence type="ECO:0000313" key="3">
    <source>
        <dbReference type="Proteomes" id="UP000051236"/>
    </source>
</evidence>
<feature type="transmembrane region" description="Helical" evidence="1">
    <location>
        <begin position="77"/>
        <end position="96"/>
    </location>
</feature>
<dbReference type="Proteomes" id="UP000051236">
    <property type="component" value="Unassembled WGS sequence"/>
</dbReference>
<comment type="caution">
    <text evidence="2">The sequence shown here is derived from an EMBL/GenBank/DDBJ whole genome shotgun (WGS) entry which is preliminary data.</text>
</comment>